<accession>A0A851N372</accession>
<gene>
    <name evidence="1" type="primary">Erv31_4</name>
    <name evidence="1" type="ORF">CAMPRO_R15686</name>
</gene>
<dbReference type="OrthoDB" id="9325190at2759"/>
<sequence>IKDLELPSVRQNLFVDLAEKIAGELNVTRWVCGGPEMVEEWPWRSTSLSAQEILKGNYTLTSSKMSLPEGWVLSSIVPGEDCLWRTG</sequence>
<organism evidence="1 2">
    <name type="scientific">Campylorhamphus procurvoides</name>
    <dbReference type="NCBI Taxonomy" id="190295"/>
    <lineage>
        <taxon>Eukaryota</taxon>
        <taxon>Metazoa</taxon>
        <taxon>Chordata</taxon>
        <taxon>Craniata</taxon>
        <taxon>Vertebrata</taxon>
        <taxon>Euteleostomi</taxon>
        <taxon>Archelosauria</taxon>
        <taxon>Archosauria</taxon>
        <taxon>Dinosauria</taxon>
        <taxon>Saurischia</taxon>
        <taxon>Theropoda</taxon>
        <taxon>Coelurosauria</taxon>
        <taxon>Aves</taxon>
        <taxon>Neognathae</taxon>
        <taxon>Neoaves</taxon>
        <taxon>Telluraves</taxon>
        <taxon>Australaves</taxon>
        <taxon>Passeriformes</taxon>
        <taxon>Dendrocolaptidae</taxon>
        <taxon>Campylorhamphus</taxon>
    </lineage>
</organism>
<proteinExistence type="predicted"/>
<name>A0A851N372_9DEND</name>
<dbReference type="Proteomes" id="UP000614027">
    <property type="component" value="Unassembled WGS sequence"/>
</dbReference>
<keyword evidence="2" id="KW-1185">Reference proteome</keyword>
<evidence type="ECO:0000313" key="1">
    <source>
        <dbReference type="EMBL" id="NXC34307.1"/>
    </source>
</evidence>
<protein>
    <submittedName>
        <fullName evidence="1">ENR1 protein</fullName>
    </submittedName>
</protein>
<dbReference type="AlphaFoldDB" id="A0A851N372"/>
<reference evidence="1" key="1">
    <citation type="submission" date="2019-09" db="EMBL/GenBank/DDBJ databases">
        <title>Bird 10,000 Genomes (B10K) Project - Family phase.</title>
        <authorList>
            <person name="Zhang G."/>
        </authorList>
    </citation>
    <scope>NUCLEOTIDE SEQUENCE</scope>
    <source>
        <strain evidence="1">B10K-DU-001-09</strain>
        <tissue evidence="1">Muscle</tissue>
    </source>
</reference>
<evidence type="ECO:0000313" key="2">
    <source>
        <dbReference type="Proteomes" id="UP000614027"/>
    </source>
</evidence>
<feature type="non-terminal residue" evidence="1">
    <location>
        <position position="1"/>
    </location>
</feature>
<dbReference type="EMBL" id="WBMV01007389">
    <property type="protein sequence ID" value="NXC34307.1"/>
    <property type="molecule type" value="Genomic_DNA"/>
</dbReference>
<comment type="caution">
    <text evidence="1">The sequence shown here is derived from an EMBL/GenBank/DDBJ whole genome shotgun (WGS) entry which is preliminary data.</text>
</comment>
<feature type="non-terminal residue" evidence="1">
    <location>
        <position position="87"/>
    </location>
</feature>